<keyword evidence="8 11" id="KW-1133">Transmembrane helix</keyword>
<reference evidence="13 14" key="1">
    <citation type="journal article" date="2016" name="Nat. Commun.">
        <title>Thousands of microbial genomes shed light on interconnected biogeochemical processes in an aquifer system.</title>
        <authorList>
            <person name="Anantharaman K."/>
            <person name="Brown C.T."/>
            <person name="Hug L.A."/>
            <person name="Sharon I."/>
            <person name="Castelle C.J."/>
            <person name="Probst A.J."/>
            <person name="Thomas B.C."/>
            <person name="Singh A."/>
            <person name="Wilkins M.J."/>
            <person name="Karaoz U."/>
            <person name="Brodie E.L."/>
            <person name="Williams K.H."/>
            <person name="Hubbard S.S."/>
            <person name="Banfield J.F."/>
        </authorList>
    </citation>
    <scope>NUCLEOTIDE SEQUENCE [LARGE SCALE GENOMIC DNA]</scope>
</reference>
<evidence type="ECO:0000256" key="5">
    <source>
        <dbReference type="ARBA" id="ARBA00022692"/>
    </source>
</evidence>
<dbReference type="InterPro" id="IPR001264">
    <property type="entry name" value="Glyco_trans_51"/>
</dbReference>
<dbReference type="GO" id="GO:0016020">
    <property type="term" value="C:membrane"/>
    <property type="evidence" value="ECO:0007669"/>
    <property type="project" value="InterPro"/>
</dbReference>
<evidence type="ECO:0000256" key="11">
    <source>
        <dbReference type="SAM" id="Phobius"/>
    </source>
</evidence>
<dbReference type="Pfam" id="PF00912">
    <property type="entry name" value="Transgly"/>
    <property type="match status" value="1"/>
</dbReference>
<evidence type="ECO:0000256" key="6">
    <source>
        <dbReference type="ARBA" id="ARBA00022960"/>
    </source>
</evidence>
<sequence>MSKKKNPKIKFIIILTAATIFYFAGSIVLDLMHLPAIDNLAKKNPARTALMEQRVKEARARKKPYRISQSYLPYNAISPYLKKAVLVAEDAAFFSHQGIDYGELKEAIKTDWKKKRWARGGSTITMQLAKNLYLSTSKSLTRKISEAVLARRMDDQLSKARIFELYLNYIEWGDGIFGCQSASLIYFDCSASELDPELAIRLASIIVNPRKYGPFTDSKRMNTRRKWIAQKMLQYGHLTEEEYSDLNF</sequence>
<dbReference type="AlphaFoldDB" id="A0A1F5RC33"/>
<evidence type="ECO:0000313" key="13">
    <source>
        <dbReference type="EMBL" id="OGF12029.1"/>
    </source>
</evidence>
<evidence type="ECO:0000256" key="7">
    <source>
        <dbReference type="ARBA" id="ARBA00022984"/>
    </source>
</evidence>
<name>A0A1F5RC33_9BACT</name>
<dbReference type="InterPro" id="IPR011812">
    <property type="entry name" value="Pep_trsgly"/>
</dbReference>
<evidence type="ECO:0000259" key="12">
    <source>
        <dbReference type="Pfam" id="PF00912"/>
    </source>
</evidence>
<dbReference type="GO" id="GO:0008360">
    <property type="term" value="P:regulation of cell shape"/>
    <property type="evidence" value="ECO:0007669"/>
    <property type="project" value="UniProtKB-KW"/>
</dbReference>
<evidence type="ECO:0000313" key="14">
    <source>
        <dbReference type="Proteomes" id="UP000177230"/>
    </source>
</evidence>
<evidence type="ECO:0000256" key="9">
    <source>
        <dbReference type="ARBA" id="ARBA00023136"/>
    </source>
</evidence>
<feature type="transmembrane region" description="Helical" evidence="11">
    <location>
        <begin position="12"/>
        <end position="34"/>
    </location>
</feature>
<dbReference type="NCBIfam" id="TIGR02070">
    <property type="entry name" value="mono_pep_trsgly"/>
    <property type="match status" value="1"/>
</dbReference>
<dbReference type="InterPro" id="IPR036950">
    <property type="entry name" value="PBP_transglycosylase"/>
</dbReference>
<gene>
    <name evidence="13" type="ORF">A2024_03305</name>
</gene>
<dbReference type="GO" id="GO:0009252">
    <property type="term" value="P:peptidoglycan biosynthetic process"/>
    <property type="evidence" value="ECO:0007669"/>
    <property type="project" value="UniProtKB-KW"/>
</dbReference>
<protein>
    <submittedName>
        <fullName evidence="13">Monofunctional biosynthetic peptidoglycan transglycosylase</fullName>
    </submittedName>
</protein>
<dbReference type="GO" id="GO:0016763">
    <property type="term" value="F:pentosyltransferase activity"/>
    <property type="evidence" value="ECO:0007669"/>
    <property type="project" value="InterPro"/>
</dbReference>
<dbReference type="GO" id="GO:0071555">
    <property type="term" value="P:cell wall organization"/>
    <property type="evidence" value="ECO:0007669"/>
    <property type="project" value="UniProtKB-KW"/>
</dbReference>
<keyword evidence="2" id="KW-0997">Cell inner membrane</keyword>
<dbReference type="GO" id="GO:0009274">
    <property type="term" value="C:peptidoglycan-based cell wall"/>
    <property type="evidence" value="ECO:0007669"/>
    <property type="project" value="InterPro"/>
</dbReference>
<evidence type="ECO:0000256" key="8">
    <source>
        <dbReference type="ARBA" id="ARBA00022989"/>
    </source>
</evidence>
<dbReference type="EMBL" id="MFFM01000034">
    <property type="protein sequence ID" value="OGF12029.1"/>
    <property type="molecule type" value="Genomic_DNA"/>
</dbReference>
<proteinExistence type="predicted"/>
<keyword evidence="4" id="KW-0808">Transferase</keyword>
<evidence type="ECO:0000256" key="1">
    <source>
        <dbReference type="ARBA" id="ARBA00022475"/>
    </source>
</evidence>
<dbReference type="InterPro" id="IPR023346">
    <property type="entry name" value="Lysozyme-like_dom_sf"/>
</dbReference>
<evidence type="ECO:0000256" key="10">
    <source>
        <dbReference type="ARBA" id="ARBA00023316"/>
    </source>
</evidence>
<comment type="caution">
    <text evidence="13">The sequence shown here is derived from an EMBL/GenBank/DDBJ whole genome shotgun (WGS) entry which is preliminary data.</text>
</comment>
<dbReference type="Gene3D" id="1.10.3810.10">
    <property type="entry name" value="Biosynthetic peptidoglycan transglycosylase-like"/>
    <property type="match status" value="1"/>
</dbReference>
<keyword evidence="1" id="KW-1003">Cell membrane</keyword>
<dbReference type="PANTHER" id="PTHR30400">
    <property type="entry name" value="MONOFUNCTIONAL BIOSYNTHETIC PEPTIDOGLYCAN TRANSGLYCOSYLASE"/>
    <property type="match status" value="1"/>
</dbReference>
<keyword evidence="3" id="KW-0328">Glycosyltransferase</keyword>
<feature type="domain" description="Glycosyl transferase family 51" evidence="12">
    <location>
        <begin position="66"/>
        <end position="232"/>
    </location>
</feature>
<keyword evidence="6" id="KW-0133">Cell shape</keyword>
<accession>A0A1F5RC33</accession>
<dbReference type="Proteomes" id="UP000177230">
    <property type="component" value="Unassembled WGS sequence"/>
</dbReference>
<evidence type="ECO:0000256" key="3">
    <source>
        <dbReference type="ARBA" id="ARBA00022676"/>
    </source>
</evidence>
<keyword evidence="7" id="KW-0573">Peptidoglycan synthesis</keyword>
<keyword evidence="5 11" id="KW-0812">Transmembrane</keyword>
<evidence type="ECO:0000256" key="2">
    <source>
        <dbReference type="ARBA" id="ARBA00022519"/>
    </source>
</evidence>
<dbReference type="SUPFAM" id="SSF53955">
    <property type="entry name" value="Lysozyme-like"/>
    <property type="match status" value="1"/>
</dbReference>
<evidence type="ECO:0000256" key="4">
    <source>
        <dbReference type="ARBA" id="ARBA00022679"/>
    </source>
</evidence>
<keyword evidence="10" id="KW-0961">Cell wall biogenesis/degradation</keyword>
<keyword evidence="9 11" id="KW-0472">Membrane</keyword>
<dbReference type="PANTHER" id="PTHR30400:SF0">
    <property type="entry name" value="BIOSYNTHETIC PEPTIDOGLYCAN TRANSGLYCOSYLASE"/>
    <property type="match status" value="1"/>
</dbReference>
<organism evidence="13 14">
    <name type="scientific">Candidatus Edwardsbacteria bacterium GWF2_54_11</name>
    <dbReference type="NCBI Taxonomy" id="1817851"/>
    <lineage>
        <taxon>Bacteria</taxon>
        <taxon>Candidatus Edwardsiibacteriota</taxon>
    </lineage>
</organism>